<name>A0AAW0C3W9_9AGAR</name>
<dbReference type="AlphaFoldDB" id="A0AAW0C3W9"/>
<dbReference type="EMBL" id="JAYKXP010000060">
    <property type="protein sequence ID" value="KAK7033697.1"/>
    <property type="molecule type" value="Genomic_DNA"/>
</dbReference>
<keyword evidence="2" id="KW-1185">Reference proteome</keyword>
<organism evidence="1 2">
    <name type="scientific">Paramarasmius palmivorus</name>
    <dbReference type="NCBI Taxonomy" id="297713"/>
    <lineage>
        <taxon>Eukaryota</taxon>
        <taxon>Fungi</taxon>
        <taxon>Dikarya</taxon>
        <taxon>Basidiomycota</taxon>
        <taxon>Agaricomycotina</taxon>
        <taxon>Agaricomycetes</taxon>
        <taxon>Agaricomycetidae</taxon>
        <taxon>Agaricales</taxon>
        <taxon>Marasmiineae</taxon>
        <taxon>Marasmiaceae</taxon>
        <taxon>Paramarasmius</taxon>
    </lineage>
</organism>
<proteinExistence type="predicted"/>
<sequence>MQAFWLPQQFRIAFRPTSSANEVFWQSFDAEMAIWYPNAGFTKFQRDTLQAVSSLSWTNCPHKVFILPTESSNSSMTVPEDWIVVRLTKDNADMFDRLRKSSQIYANNGGVDLLIRDLRNDTNETVSRRWVVDSDLTCVRKLVKERLDAVRMLPRR</sequence>
<evidence type="ECO:0000313" key="1">
    <source>
        <dbReference type="EMBL" id="KAK7033697.1"/>
    </source>
</evidence>
<evidence type="ECO:0000313" key="2">
    <source>
        <dbReference type="Proteomes" id="UP001383192"/>
    </source>
</evidence>
<accession>A0AAW0C3W9</accession>
<comment type="caution">
    <text evidence="1">The sequence shown here is derived from an EMBL/GenBank/DDBJ whole genome shotgun (WGS) entry which is preliminary data.</text>
</comment>
<protein>
    <submittedName>
        <fullName evidence="1">Uncharacterized protein</fullName>
    </submittedName>
</protein>
<dbReference type="Proteomes" id="UP001383192">
    <property type="component" value="Unassembled WGS sequence"/>
</dbReference>
<reference evidence="1 2" key="1">
    <citation type="submission" date="2024-01" db="EMBL/GenBank/DDBJ databases">
        <title>A draft genome for a cacao thread blight-causing isolate of Paramarasmius palmivorus.</title>
        <authorList>
            <person name="Baruah I.K."/>
            <person name="Bukari Y."/>
            <person name="Amoako-Attah I."/>
            <person name="Meinhardt L.W."/>
            <person name="Bailey B.A."/>
            <person name="Cohen S.P."/>
        </authorList>
    </citation>
    <scope>NUCLEOTIDE SEQUENCE [LARGE SCALE GENOMIC DNA]</scope>
    <source>
        <strain evidence="1 2">GH-12</strain>
    </source>
</reference>
<gene>
    <name evidence="1" type="ORF">VNI00_012697</name>
</gene>